<evidence type="ECO:0000313" key="6">
    <source>
        <dbReference type="Proteomes" id="UP000256977"/>
    </source>
</evidence>
<dbReference type="InterPro" id="IPR029018">
    <property type="entry name" value="Hex-like_dom2"/>
</dbReference>
<feature type="domain" description="SLH" evidence="4">
    <location>
        <begin position="161"/>
        <end position="223"/>
    </location>
</feature>
<dbReference type="Pfam" id="PF16126">
    <property type="entry name" value="DUF4838"/>
    <property type="match status" value="1"/>
</dbReference>
<keyword evidence="1" id="KW-0378">Hydrolase</keyword>
<dbReference type="Pfam" id="PF02018">
    <property type="entry name" value="CBM_4_9"/>
    <property type="match status" value="2"/>
</dbReference>
<dbReference type="SUPFAM" id="SSF49785">
    <property type="entry name" value="Galactose-binding domain-like"/>
    <property type="match status" value="2"/>
</dbReference>
<dbReference type="SUPFAM" id="SSF55545">
    <property type="entry name" value="beta-N-acetylhexosaminidase-like domain"/>
    <property type="match status" value="1"/>
</dbReference>
<feature type="region of interest" description="Disordered" evidence="2">
    <location>
        <begin position="923"/>
        <end position="946"/>
    </location>
</feature>
<accession>A0A3D9KFL7</accession>
<dbReference type="GO" id="GO:0016798">
    <property type="term" value="F:hydrolase activity, acting on glycosyl bonds"/>
    <property type="evidence" value="ECO:0007669"/>
    <property type="project" value="InterPro"/>
</dbReference>
<dbReference type="InterPro" id="IPR001119">
    <property type="entry name" value="SLH_dom"/>
</dbReference>
<evidence type="ECO:0000313" key="5">
    <source>
        <dbReference type="EMBL" id="RED85249.1"/>
    </source>
</evidence>
<dbReference type="RefSeq" id="WP_181917578.1">
    <property type="nucleotide sequence ID" value="NZ_QRDZ01000005.1"/>
</dbReference>
<dbReference type="GO" id="GO:0005975">
    <property type="term" value="P:carbohydrate metabolic process"/>
    <property type="evidence" value="ECO:0007669"/>
    <property type="project" value="UniProtKB-ARBA"/>
</dbReference>
<feature type="signal peptide" evidence="3">
    <location>
        <begin position="1"/>
        <end position="30"/>
    </location>
</feature>
<keyword evidence="3" id="KW-0732">Signal</keyword>
<feature type="chain" id="PRO_5017654893" evidence="3">
    <location>
        <begin position="31"/>
        <end position="1652"/>
    </location>
</feature>
<feature type="compositionally biased region" description="Pro residues" evidence="2">
    <location>
        <begin position="451"/>
        <end position="461"/>
    </location>
</feature>
<protein>
    <submittedName>
        <fullName evidence="5">S-layer family protein</fullName>
    </submittedName>
</protein>
<dbReference type="Proteomes" id="UP000256977">
    <property type="component" value="Unassembled WGS sequence"/>
</dbReference>
<dbReference type="Gene3D" id="2.60.40.1190">
    <property type="match status" value="1"/>
</dbReference>
<evidence type="ECO:0000259" key="4">
    <source>
        <dbReference type="PROSITE" id="PS51272"/>
    </source>
</evidence>
<dbReference type="Gene3D" id="2.60.120.260">
    <property type="entry name" value="Galactose-binding domain-like"/>
    <property type="match status" value="2"/>
</dbReference>
<feature type="domain" description="SLH" evidence="4">
    <location>
        <begin position="97"/>
        <end position="160"/>
    </location>
</feature>
<organism evidence="5 6">
    <name type="scientific">Cohnella phaseoli</name>
    <dbReference type="NCBI Taxonomy" id="456490"/>
    <lineage>
        <taxon>Bacteria</taxon>
        <taxon>Bacillati</taxon>
        <taxon>Bacillota</taxon>
        <taxon>Bacilli</taxon>
        <taxon>Bacillales</taxon>
        <taxon>Paenibacillaceae</taxon>
        <taxon>Cohnella</taxon>
    </lineage>
</organism>
<feature type="region of interest" description="Disordered" evidence="2">
    <location>
        <begin position="428"/>
        <end position="467"/>
    </location>
</feature>
<reference evidence="5 6" key="1">
    <citation type="submission" date="2018-07" db="EMBL/GenBank/DDBJ databases">
        <title>Genomic Encyclopedia of Type Strains, Phase III (KMG-III): the genomes of soil and plant-associated and newly described type strains.</title>
        <authorList>
            <person name="Whitman W."/>
        </authorList>
    </citation>
    <scope>NUCLEOTIDE SEQUENCE [LARGE SCALE GENOMIC DNA]</scope>
    <source>
        <strain evidence="5 6">CECT 7287</strain>
    </source>
</reference>
<dbReference type="InterPro" id="IPR008979">
    <property type="entry name" value="Galactose-bd-like_sf"/>
</dbReference>
<dbReference type="PANTHER" id="PTHR47406:SF2">
    <property type="entry name" value="ALPHA GLUCURONIDASE N-TERMINAL DOMAIN-CONTAINING PROTEIN"/>
    <property type="match status" value="1"/>
</dbReference>
<dbReference type="SUPFAM" id="SSF49344">
    <property type="entry name" value="CBD9-like"/>
    <property type="match status" value="1"/>
</dbReference>
<sequence>MGRLRSKRLLSLVLIASMIVSVWMPTQAMAVNEKANTEQGAAYVSKHWAQGVLDKWIGLGLLKGYEDRDYRPDNPVTRSEFAALINRVISLPAVRSGANPFSDVGEQVWYAQDVFRLHAAGIIKGAGGSRFEPNKPITRQDAAVIVARAFRVKADVKASDEGFTDAASISSYAVSDVSALRAKGYLKGNGNHQFNPKANMTRSEVVQLIDNVMGTLIKEKGDFNTDIEGNLVVNTDGVSLKNMVVSGDLFITQGAGEGEILLDGVTVKGATYVLGGGENSILIRNSRLSGPVIVDKWNSRIRIVVEGTTEIQEVQMLSGGILQEGKLQGKGFVNVIILVPNDQIEARIVLDGEFDEIRHMTGTVSFELSRIAKVVLMIFNAAANVTGEGVIETAKLNVSGVKFDKWPNKVNFSTNVSAMIGKELVTADNRNATTNSGGSGGGSPPSTSTPEPSPSPEPTSTPEPTSSATIVESGIAKADIFVSSSANEMMALAAKELQDTLKLVSGAELPIYKWNPESSVSAALSVSELNVKKSGTYPIRLDLVNNEETPVHVDLTQSFVGPITASFPEGVALAGYENKSVVGAVYVASATPVGAHVVTIQASVGETPLGPVTLSVHYDPNLLANSGFELSNSNGTSPTGWYSPSGGRDNVVRHDGNYSLRLDLGSSAYMFARTDQNLKLEQGKRYKLSAWVKATGNGEMNMEIHEMQANGGNNPVTARAIASLSEQWQLVELPYSPDANAQYDYHRIFFFMSGTESMWVDDVILTEIVEEPSLDLLYNSGFEIGNSNGTFPDGWYSPTATWDDQERKNGGRSLRLELQGSDYMFTRALQDLDLIPGKRYKLSAWVKGASAGSVNMEIHELLAGGGNNPVTARTAVDVTDQWQQIELEYAPDASAVYDYNWIYIFMSGTESLWIDDVTLTEIGNDAEPENDDGSDNANESASDDDRVRIILATPDTNAQLSGMFPEDLAYLQGTDGFAIRTSGNRIYIFGENARGALNGVYDFLTDNAGVLWTRSTDFGTLYENQPTLVANKIDYREKSPFKLRGWHTTGSGKAGEFHADADSESMLARNKLNAKLAEIGNIDYWERQYALGLNPVLLGHNLDFWLPNEKYFADHPDYYNEINGEYVPVSLEHSQINFYHPDVPGVIANEMRQLLSVQDMDYLGVGIMDNQVFDQGQLSRQPFTTPDGLVVQPEDPAYKSTVFFTFLNKIAADIKTTHPNVKITTFAYFFTDTPPKVELEDNIIIVMAPAAEDVRVPFNTSDQNNSNYSYKLKLESWVQKTHNILMYNYYGCCATDIYERPIAEKVQADVQYYRDLGILGVLPEGQLDNGVVWGVNALQYWLINQLFWNPDADLEALKTEFLEKAYGAAAESMRTYYELIEQGWNYDQQAVGVYSRASQLIGHYVIQAGIKDAAQSALDEAWQLADAQAKKRIEPIKTTFETMVYLVGELPNLSATASKTTYGKEQIMNALDFGAGPWAGIQPVTEFREMGTRNEVQEETKVYLLWDDENLYVGYENLDNDLDGMVVSEDAPGEWWRSGADDSVETYVTGDKTGTYYGFFSNPREVKFEYKSFQDPTYNGIWQVSAEVGTDRWNTIQAIPFASIGVDPSTTDTLYGFFFRNFHGKERFITWGGGMVWNPSEFYPIHLDGGNH</sequence>
<evidence type="ECO:0000256" key="2">
    <source>
        <dbReference type="SAM" id="MobiDB-lite"/>
    </source>
</evidence>
<dbReference type="PROSITE" id="PS51272">
    <property type="entry name" value="SLH"/>
    <property type="match status" value="3"/>
</dbReference>
<evidence type="ECO:0000256" key="1">
    <source>
        <dbReference type="ARBA" id="ARBA00022801"/>
    </source>
</evidence>
<evidence type="ECO:0000256" key="3">
    <source>
        <dbReference type="SAM" id="SignalP"/>
    </source>
</evidence>
<keyword evidence="6" id="KW-1185">Reference proteome</keyword>
<name>A0A3D9KFL7_9BACL</name>
<feature type="compositionally biased region" description="Acidic residues" evidence="2">
    <location>
        <begin position="924"/>
        <end position="934"/>
    </location>
</feature>
<dbReference type="Gene3D" id="3.30.379.10">
    <property type="entry name" value="Chitobiase/beta-hexosaminidase domain 2-like"/>
    <property type="match status" value="1"/>
</dbReference>
<gene>
    <name evidence="5" type="ORF">DFP98_105260</name>
</gene>
<dbReference type="InterPro" id="IPR003305">
    <property type="entry name" value="CenC_carb-bd"/>
</dbReference>
<comment type="caution">
    <text evidence="5">The sequence shown here is derived from an EMBL/GenBank/DDBJ whole genome shotgun (WGS) entry which is preliminary data.</text>
</comment>
<proteinExistence type="predicted"/>
<dbReference type="PANTHER" id="PTHR47406">
    <property type="entry name" value="COAGULATION FACTOR 5/8 TYPE, C-TERMINAL"/>
    <property type="match status" value="1"/>
</dbReference>
<dbReference type="EMBL" id="QRDZ01000005">
    <property type="protein sequence ID" value="RED85249.1"/>
    <property type="molecule type" value="Genomic_DNA"/>
</dbReference>
<feature type="domain" description="SLH" evidence="4">
    <location>
        <begin position="36"/>
        <end position="96"/>
    </location>
</feature>
<dbReference type="Pfam" id="PF00395">
    <property type="entry name" value="SLH"/>
    <property type="match status" value="3"/>
</dbReference>
<dbReference type="InterPro" id="IPR032287">
    <property type="entry name" value="DUF4838"/>
</dbReference>